<feature type="transmembrane region" description="Helical" evidence="1">
    <location>
        <begin position="136"/>
        <end position="158"/>
    </location>
</feature>
<feature type="transmembrane region" description="Helical" evidence="1">
    <location>
        <begin position="178"/>
        <end position="198"/>
    </location>
</feature>
<keyword evidence="1" id="KW-0812">Transmembrane</keyword>
<keyword evidence="1" id="KW-0472">Membrane</keyword>
<keyword evidence="3" id="KW-1185">Reference proteome</keyword>
<feature type="transmembrane region" description="Helical" evidence="1">
    <location>
        <begin position="12"/>
        <end position="38"/>
    </location>
</feature>
<evidence type="ECO:0000313" key="3">
    <source>
        <dbReference type="Proteomes" id="UP000813824"/>
    </source>
</evidence>
<accession>A0A8K0UJS4</accession>
<feature type="non-terminal residue" evidence="2">
    <location>
        <position position="283"/>
    </location>
</feature>
<name>A0A8K0UJS4_9AGAR</name>
<feature type="transmembrane region" description="Helical" evidence="1">
    <location>
        <begin position="227"/>
        <end position="248"/>
    </location>
</feature>
<comment type="caution">
    <text evidence="2">The sequence shown here is derived from an EMBL/GenBank/DDBJ whole genome shotgun (WGS) entry which is preliminary data.</text>
</comment>
<evidence type="ECO:0000256" key="1">
    <source>
        <dbReference type="SAM" id="Phobius"/>
    </source>
</evidence>
<organism evidence="2 3">
    <name type="scientific">Cristinia sonorae</name>
    <dbReference type="NCBI Taxonomy" id="1940300"/>
    <lineage>
        <taxon>Eukaryota</taxon>
        <taxon>Fungi</taxon>
        <taxon>Dikarya</taxon>
        <taxon>Basidiomycota</taxon>
        <taxon>Agaricomycotina</taxon>
        <taxon>Agaricomycetes</taxon>
        <taxon>Agaricomycetidae</taxon>
        <taxon>Agaricales</taxon>
        <taxon>Pleurotineae</taxon>
        <taxon>Stephanosporaceae</taxon>
        <taxon>Cristinia</taxon>
    </lineage>
</organism>
<protein>
    <submittedName>
        <fullName evidence="2">Uncharacterized protein</fullName>
    </submittedName>
</protein>
<keyword evidence="1" id="KW-1133">Transmembrane helix</keyword>
<sequence length="283" mass="31762">MAEDFPIDIAQIVALFLESIFFGIHIVTFGLCIHVLLFSRHTRPNGGRRYRVLNPFFLVSSLLFVIAAFDEGLSLRHVLDAFIWYKGAGGAKEELADISYWVNVMKTVTYAAQASIADSILIYRCYVVYSRNWMIAAGLLVLWAACFILGAFICYIEFTMHTNAFLNSSQLSPFITSVLLLILSLNLIATTLIVFKIWKIQSVTARYVSSYGQGRQENTTLRRAMRIIIESGAIYSVSLITFFVVYIAGNNAQYGVSDCVVQIVGIAFNLMIVRLDQGRTIEN</sequence>
<dbReference type="Proteomes" id="UP000813824">
    <property type="component" value="Unassembled WGS sequence"/>
</dbReference>
<feature type="transmembrane region" description="Helical" evidence="1">
    <location>
        <begin position="50"/>
        <end position="69"/>
    </location>
</feature>
<gene>
    <name evidence="2" type="ORF">BXZ70DRAFT_875870</name>
</gene>
<dbReference type="OrthoDB" id="3357408at2759"/>
<evidence type="ECO:0000313" key="2">
    <source>
        <dbReference type="EMBL" id="KAH8092471.1"/>
    </source>
</evidence>
<proteinExistence type="predicted"/>
<feature type="transmembrane region" description="Helical" evidence="1">
    <location>
        <begin position="254"/>
        <end position="273"/>
    </location>
</feature>
<dbReference type="EMBL" id="JAEVFJ010000032">
    <property type="protein sequence ID" value="KAH8092471.1"/>
    <property type="molecule type" value="Genomic_DNA"/>
</dbReference>
<dbReference type="AlphaFoldDB" id="A0A8K0UJS4"/>
<reference evidence="2" key="1">
    <citation type="journal article" date="2021" name="New Phytol.">
        <title>Evolutionary innovations through gain and loss of genes in the ectomycorrhizal Boletales.</title>
        <authorList>
            <person name="Wu G."/>
            <person name="Miyauchi S."/>
            <person name="Morin E."/>
            <person name="Kuo A."/>
            <person name="Drula E."/>
            <person name="Varga T."/>
            <person name="Kohler A."/>
            <person name="Feng B."/>
            <person name="Cao Y."/>
            <person name="Lipzen A."/>
            <person name="Daum C."/>
            <person name="Hundley H."/>
            <person name="Pangilinan J."/>
            <person name="Johnson J."/>
            <person name="Barry K."/>
            <person name="LaButti K."/>
            <person name="Ng V."/>
            <person name="Ahrendt S."/>
            <person name="Min B."/>
            <person name="Choi I.G."/>
            <person name="Park H."/>
            <person name="Plett J.M."/>
            <person name="Magnuson J."/>
            <person name="Spatafora J.W."/>
            <person name="Nagy L.G."/>
            <person name="Henrissat B."/>
            <person name="Grigoriev I.V."/>
            <person name="Yang Z.L."/>
            <person name="Xu J."/>
            <person name="Martin F.M."/>
        </authorList>
    </citation>
    <scope>NUCLEOTIDE SEQUENCE</scope>
    <source>
        <strain evidence="2">KKN 215</strain>
    </source>
</reference>
<feature type="transmembrane region" description="Helical" evidence="1">
    <location>
        <begin position="110"/>
        <end position="129"/>
    </location>
</feature>